<reference evidence="3" key="1">
    <citation type="submission" date="2013-09" db="EMBL/GenBank/DDBJ databases">
        <title>The Genome Sequence of Anopheles maculatus species B.</title>
        <authorList>
            <consortium name="The Broad Institute Genomics Platform"/>
            <person name="Neafsey D.E."/>
            <person name="Besansky N."/>
            <person name="Howell P."/>
            <person name="Walton C."/>
            <person name="Young S.K."/>
            <person name="Zeng Q."/>
            <person name="Gargeya S."/>
            <person name="Fitzgerald M."/>
            <person name="Haas B."/>
            <person name="Abouelleil A."/>
            <person name="Allen A.W."/>
            <person name="Alvarado L."/>
            <person name="Arachchi H.M."/>
            <person name="Berlin A.M."/>
            <person name="Chapman S.B."/>
            <person name="Gainer-Dewar J."/>
            <person name="Goldberg J."/>
            <person name="Griggs A."/>
            <person name="Gujja S."/>
            <person name="Hansen M."/>
            <person name="Howarth C."/>
            <person name="Imamovic A."/>
            <person name="Ireland A."/>
            <person name="Larimer J."/>
            <person name="McCowan C."/>
            <person name="Murphy C."/>
            <person name="Pearson M."/>
            <person name="Poon T.W."/>
            <person name="Priest M."/>
            <person name="Roberts A."/>
            <person name="Saif S."/>
            <person name="Shea T."/>
            <person name="Sisk P."/>
            <person name="Sykes S."/>
            <person name="Wortman J."/>
            <person name="Nusbaum C."/>
            <person name="Birren B."/>
        </authorList>
    </citation>
    <scope>NUCLEOTIDE SEQUENCE [LARGE SCALE GENOMIC DNA]</scope>
    <source>
        <strain evidence="3">maculatus3</strain>
    </source>
</reference>
<feature type="compositionally biased region" description="Basic residues" evidence="1">
    <location>
        <begin position="111"/>
        <end position="121"/>
    </location>
</feature>
<dbReference type="VEuPathDB" id="VectorBase:AMAM010993"/>
<evidence type="ECO:0000313" key="3">
    <source>
        <dbReference type="Proteomes" id="UP000075901"/>
    </source>
</evidence>
<dbReference type="EnsemblMetazoa" id="AMAM010993-RA">
    <property type="protein sequence ID" value="AMAM010993-PA"/>
    <property type="gene ID" value="AMAM010993"/>
</dbReference>
<feature type="region of interest" description="Disordered" evidence="1">
    <location>
        <begin position="107"/>
        <end position="151"/>
    </location>
</feature>
<dbReference type="Proteomes" id="UP000075901">
    <property type="component" value="Unassembled WGS sequence"/>
</dbReference>
<organism evidence="2 3">
    <name type="scientific">Anopheles maculatus</name>
    <dbReference type="NCBI Taxonomy" id="74869"/>
    <lineage>
        <taxon>Eukaryota</taxon>
        <taxon>Metazoa</taxon>
        <taxon>Ecdysozoa</taxon>
        <taxon>Arthropoda</taxon>
        <taxon>Hexapoda</taxon>
        <taxon>Insecta</taxon>
        <taxon>Pterygota</taxon>
        <taxon>Neoptera</taxon>
        <taxon>Endopterygota</taxon>
        <taxon>Diptera</taxon>
        <taxon>Nematocera</taxon>
        <taxon>Culicoidea</taxon>
        <taxon>Culicidae</taxon>
        <taxon>Anophelinae</taxon>
        <taxon>Anopheles</taxon>
        <taxon>Anopheles maculatus group</taxon>
    </lineage>
</organism>
<protein>
    <submittedName>
        <fullName evidence="2">Uncharacterized protein</fullName>
    </submittedName>
</protein>
<accession>A0A182SPS8</accession>
<keyword evidence="3" id="KW-1185">Reference proteome</keyword>
<evidence type="ECO:0000256" key="1">
    <source>
        <dbReference type="SAM" id="MobiDB-lite"/>
    </source>
</evidence>
<sequence length="184" mass="21216">MWRKSGTDRAVKMRDRAGHRTPSGGLERLRANSTDYTERIFHDEEFGEENVELVDEEWASFERVLSLRFAAGFQFSNSGKVKLSLSFAQPCSKREFRERRLLKASMDNMPRQKKSSRKRRAQAFYPMPMPSMSDTVDQDSSSVSSSDETYETDEDGYIRTLHVHVYSCKTLRMTKLAGGVHEDI</sequence>
<feature type="compositionally biased region" description="Low complexity" evidence="1">
    <location>
        <begin position="131"/>
        <end position="147"/>
    </location>
</feature>
<dbReference type="AlphaFoldDB" id="A0A182SPS8"/>
<evidence type="ECO:0000313" key="2">
    <source>
        <dbReference type="EnsemblMetazoa" id="AMAM010993-PA"/>
    </source>
</evidence>
<feature type="compositionally biased region" description="Basic and acidic residues" evidence="1">
    <location>
        <begin position="1"/>
        <end position="18"/>
    </location>
</feature>
<name>A0A182SPS8_9DIPT</name>
<reference evidence="2" key="2">
    <citation type="submission" date="2020-05" db="UniProtKB">
        <authorList>
            <consortium name="EnsemblMetazoa"/>
        </authorList>
    </citation>
    <scope>IDENTIFICATION</scope>
    <source>
        <strain evidence="2">maculatus3</strain>
    </source>
</reference>
<proteinExistence type="predicted"/>
<feature type="region of interest" description="Disordered" evidence="1">
    <location>
        <begin position="1"/>
        <end position="28"/>
    </location>
</feature>